<dbReference type="EMBL" id="KB468113">
    <property type="protein sequence ID" value="PCH41795.1"/>
    <property type="molecule type" value="Genomic_DNA"/>
</dbReference>
<protein>
    <submittedName>
        <fullName evidence="1">Uncharacterized protein</fullName>
    </submittedName>
</protein>
<proteinExistence type="predicted"/>
<keyword evidence="2" id="KW-1185">Reference proteome</keyword>
<dbReference type="Proteomes" id="UP000218811">
    <property type="component" value="Unassembled WGS sequence"/>
</dbReference>
<evidence type="ECO:0000313" key="1">
    <source>
        <dbReference type="EMBL" id="PCH41795.1"/>
    </source>
</evidence>
<dbReference type="AlphaFoldDB" id="A0A2H3JJR6"/>
<dbReference type="STRING" id="742152.A0A2H3JJR6"/>
<name>A0A2H3JJR6_WOLCO</name>
<sequence>MDEIDIITADVYAKQLSPLQLGHPLWDPDPVGDEVMFGDVGFMEGGSFMRLFNATLPAKHPLNTKYGVPEGFVPIKIETEGCVNKEVISTRVFTSPSVTVTAPDGNSDPVGEGSTGGLNFQCTDEQGALLVLKEDAVHEELHPSRKMMRYMSQNHASWYIFAAKRLNIHVAREGIVFVRGFIKTADWVVATWIQEGRSSQFYFSGNFESRMTDAIKVTLAEEYAEPPRYAMGPPIRQNYLKYGLTTPSKSNQCIFLHYYKIKSRIPFLPTSIKASAGPYDPPFGPNDGPGFAPIGTTLQTSNSAGKEPSYAKVPRIIPH</sequence>
<organism evidence="1 2">
    <name type="scientific">Wolfiporia cocos (strain MD-104)</name>
    <name type="common">Brown rot fungus</name>
    <dbReference type="NCBI Taxonomy" id="742152"/>
    <lineage>
        <taxon>Eukaryota</taxon>
        <taxon>Fungi</taxon>
        <taxon>Dikarya</taxon>
        <taxon>Basidiomycota</taxon>
        <taxon>Agaricomycotina</taxon>
        <taxon>Agaricomycetes</taxon>
        <taxon>Polyporales</taxon>
        <taxon>Phaeolaceae</taxon>
        <taxon>Wolfiporia</taxon>
    </lineage>
</organism>
<reference evidence="1 2" key="1">
    <citation type="journal article" date="2012" name="Science">
        <title>The Paleozoic origin of enzymatic lignin decomposition reconstructed from 31 fungal genomes.</title>
        <authorList>
            <person name="Floudas D."/>
            <person name="Binder M."/>
            <person name="Riley R."/>
            <person name="Barry K."/>
            <person name="Blanchette R.A."/>
            <person name="Henrissat B."/>
            <person name="Martinez A.T."/>
            <person name="Otillar R."/>
            <person name="Spatafora J.W."/>
            <person name="Yadav J.S."/>
            <person name="Aerts A."/>
            <person name="Benoit I."/>
            <person name="Boyd A."/>
            <person name="Carlson A."/>
            <person name="Copeland A."/>
            <person name="Coutinho P.M."/>
            <person name="de Vries R.P."/>
            <person name="Ferreira P."/>
            <person name="Findley K."/>
            <person name="Foster B."/>
            <person name="Gaskell J."/>
            <person name="Glotzer D."/>
            <person name="Gorecki P."/>
            <person name="Heitman J."/>
            <person name="Hesse C."/>
            <person name="Hori C."/>
            <person name="Igarashi K."/>
            <person name="Jurgens J.A."/>
            <person name="Kallen N."/>
            <person name="Kersten P."/>
            <person name="Kohler A."/>
            <person name="Kuees U."/>
            <person name="Kumar T.K.A."/>
            <person name="Kuo A."/>
            <person name="LaButti K."/>
            <person name="Larrondo L.F."/>
            <person name="Lindquist E."/>
            <person name="Ling A."/>
            <person name="Lombard V."/>
            <person name="Lucas S."/>
            <person name="Lundell T."/>
            <person name="Martin R."/>
            <person name="McLaughlin D.J."/>
            <person name="Morgenstern I."/>
            <person name="Morin E."/>
            <person name="Murat C."/>
            <person name="Nagy L.G."/>
            <person name="Nolan M."/>
            <person name="Ohm R.A."/>
            <person name="Patyshakuliyeva A."/>
            <person name="Rokas A."/>
            <person name="Ruiz-Duenas F.J."/>
            <person name="Sabat G."/>
            <person name="Salamov A."/>
            <person name="Samejima M."/>
            <person name="Schmutz J."/>
            <person name="Slot J.C."/>
            <person name="St John F."/>
            <person name="Stenlid J."/>
            <person name="Sun H."/>
            <person name="Sun S."/>
            <person name="Syed K."/>
            <person name="Tsang A."/>
            <person name="Wiebenga A."/>
            <person name="Young D."/>
            <person name="Pisabarro A."/>
            <person name="Eastwood D.C."/>
            <person name="Martin F."/>
            <person name="Cullen D."/>
            <person name="Grigoriev I.V."/>
            <person name="Hibbett D.S."/>
        </authorList>
    </citation>
    <scope>NUCLEOTIDE SEQUENCE [LARGE SCALE GENOMIC DNA]</scope>
    <source>
        <strain evidence="1 2">MD-104</strain>
    </source>
</reference>
<evidence type="ECO:0000313" key="2">
    <source>
        <dbReference type="Proteomes" id="UP000218811"/>
    </source>
</evidence>
<dbReference type="OMA" id="AFDCHES"/>
<dbReference type="OrthoDB" id="2791100at2759"/>
<accession>A0A2H3JJR6</accession>
<gene>
    <name evidence="1" type="ORF">WOLCODRAFT_71418</name>
</gene>